<dbReference type="PANTHER" id="PTHR30572">
    <property type="entry name" value="MEMBRANE COMPONENT OF TRANSPORTER-RELATED"/>
    <property type="match status" value="1"/>
</dbReference>
<evidence type="ECO:0000256" key="7">
    <source>
        <dbReference type="SAM" id="Phobius"/>
    </source>
</evidence>
<evidence type="ECO:0000259" key="9">
    <source>
        <dbReference type="Pfam" id="PF12704"/>
    </source>
</evidence>
<dbReference type="AlphaFoldDB" id="A0A0L8V3U0"/>
<evidence type="ECO:0000256" key="2">
    <source>
        <dbReference type="ARBA" id="ARBA00022475"/>
    </source>
</evidence>
<feature type="domain" description="ABC3 transporter permease C-terminal" evidence="8">
    <location>
        <begin position="308"/>
        <end position="421"/>
    </location>
</feature>
<feature type="transmembrane region" description="Helical" evidence="7">
    <location>
        <begin position="353"/>
        <end position="376"/>
    </location>
</feature>
<protein>
    <recommendedName>
        <fullName evidence="12">ABC transporter</fullName>
    </recommendedName>
</protein>
<evidence type="ECO:0000313" key="11">
    <source>
        <dbReference type="Proteomes" id="UP000036958"/>
    </source>
</evidence>
<evidence type="ECO:0000256" key="3">
    <source>
        <dbReference type="ARBA" id="ARBA00022692"/>
    </source>
</evidence>
<keyword evidence="5 7" id="KW-0472">Membrane</keyword>
<dbReference type="PANTHER" id="PTHR30572:SF4">
    <property type="entry name" value="ABC TRANSPORTER PERMEASE YTRF"/>
    <property type="match status" value="1"/>
</dbReference>
<evidence type="ECO:0000256" key="5">
    <source>
        <dbReference type="ARBA" id="ARBA00023136"/>
    </source>
</evidence>
<accession>A0A0L8V3U0</accession>
<gene>
    <name evidence="10" type="ORF">NC99_41610</name>
</gene>
<keyword evidence="3 7" id="KW-0812">Transmembrane</keyword>
<name>A0A0L8V3U0_9BACT</name>
<organism evidence="10 11">
    <name type="scientific">Sunxiuqinia dokdonensis</name>
    <dbReference type="NCBI Taxonomy" id="1409788"/>
    <lineage>
        <taxon>Bacteria</taxon>
        <taxon>Pseudomonadati</taxon>
        <taxon>Bacteroidota</taxon>
        <taxon>Bacteroidia</taxon>
        <taxon>Marinilabiliales</taxon>
        <taxon>Prolixibacteraceae</taxon>
        <taxon>Sunxiuqinia</taxon>
    </lineage>
</organism>
<dbReference type="Pfam" id="PF02687">
    <property type="entry name" value="FtsX"/>
    <property type="match status" value="1"/>
</dbReference>
<dbReference type="GO" id="GO:0005886">
    <property type="term" value="C:plasma membrane"/>
    <property type="evidence" value="ECO:0007669"/>
    <property type="project" value="UniProtKB-SubCell"/>
</dbReference>
<proteinExistence type="inferred from homology"/>
<dbReference type="EMBL" id="LGIA01000204">
    <property type="protein sequence ID" value="KOH43028.1"/>
    <property type="molecule type" value="Genomic_DNA"/>
</dbReference>
<evidence type="ECO:0000256" key="6">
    <source>
        <dbReference type="ARBA" id="ARBA00038076"/>
    </source>
</evidence>
<evidence type="ECO:0000259" key="8">
    <source>
        <dbReference type="Pfam" id="PF02687"/>
    </source>
</evidence>
<evidence type="ECO:0008006" key="12">
    <source>
        <dbReference type="Google" id="ProtNLM"/>
    </source>
</evidence>
<keyword evidence="2" id="KW-1003">Cell membrane</keyword>
<dbReference type="InterPro" id="IPR003838">
    <property type="entry name" value="ABC3_permease_C"/>
</dbReference>
<evidence type="ECO:0000256" key="1">
    <source>
        <dbReference type="ARBA" id="ARBA00004651"/>
    </source>
</evidence>
<comment type="subcellular location">
    <subcellularLocation>
        <location evidence="1">Cell membrane</location>
        <topology evidence="1">Multi-pass membrane protein</topology>
    </subcellularLocation>
</comment>
<evidence type="ECO:0000256" key="4">
    <source>
        <dbReference type="ARBA" id="ARBA00022989"/>
    </source>
</evidence>
<keyword evidence="4 7" id="KW-1133">Transmembrane helix</keyword>
<comment type="similarity">
    <text evidence="6">Belongs to the ABC-4 integral membrane protein family.</text>
</comment>
<keyword evidence="11" id="KW-1185">Reference proteome</keyword>
<evidence type="ECO:0000313" key="10">
    <source>
        <dbReference type="EMBL" id="KOH43028.1"/>
    </source>
</evidence>
<sequence>MIVLYFFSFERYFMRYGGLLYENLKISLQSIRSNLLRTILTVLIIAVGITALVGILTAIDSIKSSITKEFTFMGANTFSITSRGMNVQVGNERVRTKNHAYINYYQAREFKEQFDFPALVSVSVSATGTATVKYGSEKSNPNVTVRGVDENYLLASGFEIDRGRHLSKADLASGANQVVIGAGLVRRLFGKNEDPLQKEISIGGGRYRVAGTLKSKGGGFGDGGDEICLLPYSNVRTYFSRPQMNFNIQVKVENTQLVDAAIGEAEGTFRIIRGLSPSDETDFNIEKSDNLVNMLLNNIKNITLVATIIGMITLFGAAVGLMNIMLVSVTERTREIGIRKATGANSSLIRQQFLMEAVVIGQIGGALGIVLGIFVGNMVSMLIGSSFIVPWLWIITGVFVCFGVGIVSGYYPAQKAARMDPIESLRHE</sequence>
<feature type="transmembrane region" description="Helical" evidence="7">
    <location>
        <begin position="304"/>
        <end position="329"/>
    </location>
</feature>
<dbReference type="InterPro" id="IPR050250">
    <property type="entry name" value="Macrolide_Exporter_MacB"/>
</dbReference>
<reference evidence="11" key="1">
    <citation type="submission" date="2015-07" db="EMBL/GenBank/DDBJ databases">
        <title>Genome sequencing of Sunxiuqinia dokdonensis strain SK.</title>
        <authorList>
            <person name="Ahn S."/>
            <person name="Kim B.-C."/>
        </authorList>
    </citation>
    <scope>NUCLEOTIDE SEQUENCE [LARGE SCALE GENOMIC DNA]</scope>
    <source>
        <strain evidence="11">SK</strain>
    </source>
</reference>
<feature type="transmembrane region" description="Helical" evidence="7">
    <location>
        <begin position="388"/>
        <end position="411"/>
    </location>
</feature>
<dbReference type="Proteomes" id="UP000036958">
    <property type="component" value="Unassembled WGS sequence"/>
</dbReference>
<comment type="caution">
    <text evidence="10">The sequence shown here is derived from an EMBL/GenBank/DDBJ whole genome shotgun (WGS) entry which is preliminary data.</text>
</comment>
<dbReference type="PATRIC" id="fig|1409788.3.peg.4252"/>
<feature type="domain" description="MacB-like periplasmic core" evidence="9">
    <location>
        <begin position="38"/>
        <end position="265"/>
    </location>
</feature>
<dbReference type="Pfam" id="PF12704">
    <property type="entry name" value="MacB_PCD"/>
    <property type="match status" value="1"/>
</dbReference>
<dbReference type="STRING" id="1409788.NC99_41610"/>
<dbReference type="InterPro" id="IPR025857">
    <property type="entry name" value="MacB_PCD"/>
</dbReference>
<dbReference type="GO" id="GO:0022857">
    <property type="term" value="F:transmembrane transporter activity"/>
    <property type="evidence" value="ECO:0007669"/>
    <property type="project" value="TreeGrafter"/>
</dbReference>
<feature type="transmembrane region" description="Helical" evidence="7">
    <location>
        <begin position="35"/>
        <end position="59"/>
    </location>
</feature>